<evidence type="ECO:0000256" key="5">
    <source>
        <dbReference type="ARBA" id="ARBA00022692"/>
    </source>
</evidence>
<evidence type="ECO:0000256" key="10">
    <source>
        <dbReference type="ARBA" id="ARBA00023136"/>
    </source>
</evidence>
<keyword evidence="8" id="KW-0915">Sodium</keyword>
<feature type="transmembrane region" description="Helical" evidence="14">
    <location>
        <begin position="364"/>
        <end position="385"/>
    </location>
</feature>
<feature type="transmembrane region" description="Helical" evidence="14">
    <location>
        <begin position="34"/>
        <end position="57"/>
    </location>
</feature>
<evidence type="ECO:0000256" key="1">
    <source>
        <dbReference type="ARBA" id="ARBA00004651"/>
    </source>
</evidence>
<keyword evidence="11" id="KW-0739">Sodium transport</keyword>
<feature type="transmembrane region" description="Helical" evidence="14">
    <location>
        <begin position="420"/>
        <end position="441"/>
    </location>
</feature>
<dbReference type="PROSITE" id="PS50283">
    <property type="entry name" value="NA_SOLUT_SYMP_3"/>
    <property type="match status" value="1"/>
</dbReference>
<dbReference type="AlphaFoldDB" id="A0A5K8A1B7"/>
<evidence type="ECO:0000313" key="16">
    <source>
        <dbReference type="Proteomes" id="UP000425960"/>
    </source>
</evidence>
<dbReference type="InterPro" id="IPR038377">
    <property type="entry name" value="Na/Glc_symporter_sf"/>
</dbReference>
<dbReference type="Gene3D" id="1.20.1730.10">
    <property type="entry name" value="Sodium/glucose cotransporter"/>
    <property type="match status" value="1"/>
</dbReference>
<feature type="transmembrane region" description="Helical" evidence="14">
    <location>
        <begin position="272"/>
        <end position="300"/>
    </location>
</feature>
<evidence type="ECO:0000313" key="15">
    <source>
        <dbReference type="EMBL" id="BBO86211.1"/>
    </source>
</evidence>
<feature type="transmembrane region" description="Helical" evidence="14">
    <location>
        <begin position="180"/>
        <end position="203"/>
    </location>
</feature>
<feature type="transmembrane region" description="Helical" evidence="14">
    <location>
        <begin position="453"/>
        <end position="476"/>
    </location>
</feature>
<feature type="transmembrane region" description="Helical" evidence="14">
    <location>
        <begin position="320"/>
        <end position="343"/>
    </location>
</feature>
<dbReference type="PANTHER" id="PTHR48086">
    <property type="entry name" value="SODIUM/PROLINE SYMPORTER-RELATED"/>
    <property type="match status" value="1"/>
</dbReference>
<comment type="subcellular location">
    <subcellularLocation>
        <location evidence="1">Cell membrane</location>
        <topology evidence="1">Multi-pass membrane protein</topology>
    </subcellularLocation>
</comment>
<evidence type="ECO:0000256" key="11">
    <source>
        <dbReference type="ARBA" id="ARBA00023201"/>
    </source>
</evidence>
<evidence type="ECO:0000256" key="12">
    <source>
        <dbReference type="ARBA" id="ARBA00033708"/>
    </source>
</evidence>
<evidence type="ECO:0000256" key="13">
    <source>
        <dbReference type="RuleBase" id="RU362091"/>
    </source>
</evidence>
<dbReference type="KEGG" id="dov:DSCO28_67770"/>
<feature type="transmembrane region" description="Helical" evidence="14">
    <location>
        <begin position="6"/>
        <end position="22"/>
    </location>
</feature>
<accession>A0A5K8A1B7</accession>
<keyword evidence="7 14" id="KW-1133">Transmembrane helix</keyword>
<protein>
    <submittedName>
        <fullName evidence="15">Sodium:solute symporter</fullName>
    </submittedName>
</protein>
<name>A0A5K8A1B7_9BACT</name>
<feature type="transmembrane region" description="Helical" evidence="14">
    <location>
        <begin position="232"/>
        <end position="252"/>
    </location>
</feature>
<comment type="catalytic activity">
    <reaction evidence="12">
        <text>L-proline(in) + Na(+)(in) = L-proline(out) + Na(+)(out)</text>
        <dbReference type="Rhea" id="RHEA:28967"/>
        <dbReference type="ChEBI" id="CHEBI:29101"/>
        <dbReference type="ChEBI" id="CHEBI:60039"/>
    </reaction>
</comment>
<evidence type="ECO:0000256" key="7">
    <source>
        <dbReference type="ARBA" id="ARBA00022989"/>
    </source>
</evidence>
<dbReference type="Pfam" id="PF00474">
    <property type="entry name" value="SSF"/>
    <property type="match status" value="1"/>
</dbReference>
<feature type="transmembrane region" description="Helical" evidence="14">
    <location>
        <begin position="121"/>
        <end position="142"/>
    </location>
</feature>
<evidence type="ECO:0000256" key="4">
    <source>
        <dbReference type="ARBA" id="ARBA00022475"/>
    </source>
</evidence>
<evidence type="ECO:0000256" key="6">
    <source>
        <dbReference type="ARBA" id="ARBA00022847"/>
    </source>
</evidence>
<dbReference type="GO" id="GO:0005886">
    <property type="term" value="C:plasma membrane"/>
    <property type="evidence" value="ECO:0007669"/>
    <property type="project" value="UniProtKB-SubCell"/>
</dbReference>
<dbReference type="InterPro" id="IPR050277">
    <property type="entry name" value="Sodium:Solute_Symporter"/>
</dbReference>
<keyword evidence="6" id="KW-0769">Symport</keyword>
<feature type="transmembrane region" description="Helical" evidence="14">
    <location>
        <begin position="69"/>
        <end position="90"/>
    </location>
</feature>
<proteinExistence type="inferred from homology"/>
<feature type="transmembrane region" description="Helical" evidence="14">
    <location>
        <begin position="391"/>
        <end position="413"/>
    </location>
</feature>
<evidence type="ECO:0000256" key="9">
    <source>
        <dbReference type="ARBA" id="ARBA00023065"/>
    </source>
</evidence>
<dbReference type="InterPro" id="IPR001734">
    <property type="entry name" value="Na/solute_symporter"/>
</dbReference>
<keyword evidence="10 14" id="KW-0472">Membrane</keyword>
<keyword evidence="4" id="KW-1003">Cell membrane</keyword>
<comment type="similarity">
    <text evidence="2 13">Belongs to the sodium:solute symporter (SSF) (TC 2.A.21) family.</text>
</comment>
<sequence length="515" mass="55485">MFAISVITAICLVSVFVGYLAFRRGFTRTPDDYFVAGSSLGYFVLIFSLLASFLSAFSMFGMSSLGYRTGFGALFVLTVNLVPLGALWYYMHRKTFVLGRARGWMSMGGPFGERYGNGMRAVIPVVVLLASIPYLVAQVQGIGLMVEALSEKAIPYHVGLFFVPIFISFYLIMGGMKGAAWVNTIQGVFFSIMVFVLFFAVMAKNGGFVPTMQLVFESHPELFQLGAKGGKLWSYPMVFGFAAAMCLGCVCFPQPYMHAYSSRTVKGFKTMLLSFGGICLIIITMPTLVGIAATVIVPGLKGVQADKVYGMVASQTLPDLLAALAVAGGFTAAMSTVNGLVFGNATNLANDLLKLMVPNVDQKGLVNAARWSVAGIMAICVVISWNPNTPVAELSVLAFGTVAVTIFPLWGAYFWKRATAIGALASTIIGLGMNVVFFIWGGKKMVLFPSDKLFQLNGFLAAFIVAGVVFFVVCLLTKPGKVEQKSLALFFHPALDGKLGDNAMQEGNDREWVKA</sequence>
<gene>
    <name evidence="15" type="ORF">DSCO28_67770</name>
</gene>
<dbReference type="PANTHER" id="PTHR48086:SF3">
    <property type="entry name" value="SODIUM_PROLINE SYMPORTER"/>
    <property type="match status" value="1"/>
</dbReference>
<organism evidence="15 16">
    <name type="scientific">Desulfosarcina ovata subsp. sediminis</name>
    <dbReference type="NCBI Taxonomy" id="885957"/>
    <lineage>
        <taxon>Bacteria</taxon>
        <taxon>Pseudomonadati</taxon>
        <taxon>Thermodesulfobacteriota</taxon>
        <taxon>Desulfobacteria</taxon>
        <taxon>Desulfobacterales</taxon>
        <taxon>Desulfosarcinaceae</taxon>
        <taxon>Desulfosarcina</taxon>
    </lineage>
</organism>
<dbReference type="GO" id="GO:0006814">
    <property type="term" value="P:sodium ion transport"/>
    <property type="evidence" value="ECO:0007669"/>
    <property type="project" value="UniProtKB-KW"/>
</dbReference>
<feature type="transmembrane region" description="Helical" evidence="14">
    <location>
        <begin position="154"/>
        <end position="173"/>
    </location>
</feature>
<dbReference type="Proteomes" id="UP000425960">
    <property type="component" value="Chromosome"/>
</dbReference>
<dbReference type="CDD" id="cd10322">
    <property type="entry name" value="SLC5sbd"/>
    <property type="match status" value="1"/>
</dbReference>
<dbReference type="RefSeq" id="WP_155325575.1">
    <property type="nucleotide sequence ID" value="NZ_AP021876.1"/>
</dbReference>
<dbReference type="EMBL" id="AP021876">
    <property type="protein sequence ID" value="BBO86211.1"/>
    <property type="molecule type" value="Genomic_DNA"/>
</dbReference>
<evidence type="ECO:0000256" key="8">
    <source>
        <dbReference type="ARBA" id="ARBA00023053"/>
    </source>
</evidence>
<keyword evidence="9" id="KW-0406">Ion transport</keyword>
<evidence type="ECO:0000256" key="14">
    <source>
        <dbReference type="SAM" id="Phobius"/>
    </source>
</evidence>
<keyword evidence="5 14" id="KW-0812">Transmembrane</keyword>
<keyword evidence="3" id="KW-0813">Transport</keyword>
<evidence type="ECO:0000256" key="2">
    <source>
        <dbReference type="ARBA" id="ARBA00006434"/>
    </source>
</evidence>
<reference evidence="15 16" key="1">
    <citation type="submission" date="2019-11" db="EMBL/GenBank/DDBJ databases">
        <title>Comparative genomics of hydrocarbon-degrading Desulfosarcina strains.</title>
        <authorList>
            <person name="Watanabe M."/>
            <person name="Kojima H."/>
            <person name="Fukui M."/>
        </authorList>
    </citation>
    <scope>NUCLEOTIDE SEQUENCE [LARGE SCALE GENOMIC DNA]</scope>
    <source>
        <strain evidence="15 16">28bB2T</strain>
    </source>
</reference>
<dbReference type="GO" id="GO:0015293">
    <property type="term" value="F:symporter activity"/>
    <property type="evidence" value="ECO:0007669"/>
    <property type="project" value="UniProtKB-KW"/>
</dbReference>
<evidence type="ECO:0000256" key="3">
    <source>
        <dbReference type="ARBA" id="ARBA00022448"/>
    </source>
</evidence>